<dbReference type="Pfam" id="PF01209">
    <property type="entry name" value="Ubie_methyltran"/>
    <property type="match status" value="1"/>
</dbReference>
<name>A0A1D1ZYB3_AUXPR</name>
<dbReference type="AlphaFoldDB" id="A0A1D1ZYB3"/>
<keyword evidence="3 4" id="KW-0949">S-adenosyl-L-methionine</keyword>
<keyword evidence="4" id="KW-0934">Plastid</keyword>
<dbReference type="GO" id="GO:0032259">
    <property type="term" value="P:methylation"/>
    <property type="evidence" value="ECO:0007669"/>
    <property type="project" value="UniProtKB-KW"/>
</dbReference>
<dbReference type="EC" id="2.1.1.329" evidence="4"/>
<dbReference type="GO" id="GO:0042372">
    <property type="term" value="P:phylloquinone biosynthetic process"/>
    <property type="evidence" value="ECO:0007669"/>
    <property type="project" value="UniProtKB-UniRule"/>
</dbReference>
<sequence length="320" mass="35081">MHALHSEQDRIQEWPFRAHLDTYCICPGHACMESASILARLSSCAHAGSRPMDPAMPCLRARSARINSFKRHLVQPQRDSVAHVDASERQELFDSISPMYDRLNDVLSLGLHRVWKRMAVKWSGARPGDRVLDLCCGSGDLTFLLGEAVGPRGQVVGLDFSGAMLASAAQRELDRPRFDRLVPPLQWVQGDALDLPFPDASFQAATMGYGLRNVTDIPRALQELYRVLAPGGAAAILDFNNAVEDSPVADGVQSFLLGTVVVPAARALGVAEQYEYLRPSIQRFPTGRKQEALALQAGFAQATHYTLGFGMMGVLVVEKR</sequence>
<accession>A0A1D1ZYB3</accession>
<dbReference type="PANTHER" id="PTHR43591:SF24">
    <property type="entry name" value="2-METHOXY-6-POLYPRENYL-1,4-BENZOQUINOL METHYLASE, MITOCHONDRIAL"/>
    <property type="match status" value="1"/>
</dbReference>
<dbReference type="PROSITE" id="PS01183">
    <property type="entry name" value="UBIE_1"/>
    <property type="match status" value="1"/>
</dbReference>
<dbReference type="NCBIfam" id="TIGR01934">
    <property type="entry name" value="MenG_MenH_UbiE"/>
    <property type="match status" value="1"/>
</dbReference>
<dbReference type="PANTHER" id="PTHR43591">
    <property type="entry name" value="METHYLTRANSFERASE"/>
    <property type="match status" value="1"/>
</dbReference>
<dbReference type="InterPro" id="IPR004033">
    <property type="entry name" value="UbiE/COQ5_MeTrFase"/>
</dbReference>
<dbReference type="Gene3D" id="3.40.50.150">
    <property type="entry name" value="Vaccinia Virus protein VP39"/>
    <property type="match status" value="1"/>
</dbReference>
<evidence type="ECO:0000256" key="2">
    <source>
        <dbReference type="ARBA" id="ARBA00022679"/>
    </source>
</evidence>
<protein>
    <recommendedName>
        <fullName evidence="4">2-phytyl-1,4-beta-naphthoquinone methyltransferase, chloroplastic</fullName>
        <ecNumber evidence="4">2.1.1.329</ecNumber>
    </recommendedName>
    <alternativeName>
        <fullName evidence="4">Demethylphylloquinone methyltransferase</fullName>
    </alternativeName>
    <alternativeName>
        <fullName evidence="4">Menaquinone biosynthesis methyltransferase ubiE-like protein</fullName>
    </alternativeName>
</protein>
<dbReference type="PROSITE" id="PS51608">
    <property type="entry name" value="SAM_MT_UBIE"/>
    <property type="match status" value="1"/>
</dbReference>
<comment type="subcellular location">
    <subcellularLocation>
        <location evidence="4">Plastid</location>
        <location evidence="4">Chloroplast</location>
    </subcellularLocation>
</comment>
<organism evidence="5">
    <name type="scientific">Auxenochlorella protothecoides</name>
    <name type="common">Green microalga</name>
    <name type="synonym">Chlorella protothecoides</name>
    <dbReference type="NCBI Taxonomy" id="3075"/>
    <lineage>
        <taxon>Eukaryota</taxon>
        <taxon>Viridiplantae</taxon>
        <taxon>Chlorophyta</taxon>
        <taxon>core chlorophytes</taxon>
        <taxon>Trebouxiophyceae</taxon>
        <taxon>Chlorellales</taxon>
        <taxon>Chlorellaceae</taxon>
        <taxon>Auxenochlorella</taxon>
    </lineage>
</organism>
<evidence type="ECO:0000313" key="5">
    <source>
        <dbReference type="EMBL" id="JAT71877.1"/>
    </source>
</evidence>
<comment type="similarity">
    <text evidence="4">Belongs to the class I-like SAM-binding methyltransferase superfamily. MenG/UbiE family.</text>
</comment>
<dbReference type="CDD" id="cd02440">
    <property type="entry name" value="AdoMet_MTases"/>
    <property type="match status" value="1"/>
</dbReference>
<dbReference type="GO" id="GO:0052624">
    <property type="term" value="F:2-phytyl-1,4-naphthoquinone methyltransferase activity"/>
    <property type="evidence" value="ECO:0007669"/>
    <property type="project" value="UniProtKB-UniRule"/>
</dbReference>
<comment type="function">
    <text evidence="4">Involved in the biosynthesis of phylloquinone (vitamin K1). Methyltransferase required for the conversion of 2-phytyl-1,4-beta-naphthoquinol to phylloquinol.</text>
</comment>
<dbReference type="SUPFAM" id="SSF53335">
    <property type="entry name" value="S-adenosyl-L-methionine-dependent methyltransferases"/>
    <property type="match status" value="1"/>
</dbReference>
<dbReference type="EMBL" id="GDKF01006745">
    <property type="protein sequence ID" value="JAT71877.1"/>
    <property type="molecule type" value="Transcribed_RNA"/>
</dbReference>
<dbReference type="NCBIfam" id="NF001244">
    <property type="entry name" value="PRK00216.1-5"/>
    <property type="match status" value="1"/>
</dbReference>
<keyword evidence="1 4" id="KW-0489">Methyltransferase</keyword>
<proteinExistence type="inferred from homology"/>
<dbReference type="InterPro" id="IPR023576">
    <property type="entry name" value="UbiE/COQ5_MeTrFase_CS"/>
</dbReference>
<evidence type="ECO:0000256" key="3">
    <source>
        <dbReference type="ARBA" id="ARBA00022691"/>
    </source>
</evidence>
<gene>
    <name evidence="4" type="primary">MENG</name>
    <name evidence="5" type="ORF">g.4895</name>
</gene>
<comment type="catalytic activity">
    <reaction evidence="4">
        <text>demethylphylloquinol + S-adenosyl-L-methionine = phylloquinol + S-adenosyl-L-homocysteine + H(+)</text>
        <dbReference type="Rhea" id="RHEA:40551"/>
        <dbReference type="ChEBI" id="CHEBI:15378"/>
        <dbReference type="ChEBI" id="CHEBI:28433"/>
        <dbReference type="ChEBI" id="CHEBI:57856"/>
        <dbReference type="ChEBI" id="CHEBI:59789"/>
        <dbReference type="ChEBI" id="CHEBI:87844"/>
        <dbReference type="EC" id="2.1.1.329"/>
    </reaction>
</comment>
<keyword evidence="4" id="KW-0150">Chloroplast</keyword>
<dbReference type="HAMAP" id="MF_01813">
    <property type="entry name" value="MenG_UbiE_methyltr"/>
    <property type="match status" value="1"/>
</dbReference>
<dbReference type="HAMAP" id="MF_01982">
    <property type="entry name" value="MenG_phylloquinone_subfam"/>
    <property type="match status" value="1"/>
</dbReference>
<reference evidence="5" key="1">
    <citation type="submission" date="2015-08" db="EMBL/GenBank/DDBJ databases">
        <authorList>
            <person name="Babu N.S."/>
            <person name="Beckwith C.J."/>
            <person name="Beseler K.G."/>
            <person name="Brison A."/>
            <person name="Carone J.V."/>
            <person name="Caskin T.P."/>
            <person name="Diamond M."/>
            <person name="Durham M.E."/>
            <person name="Foxe J.M."/>
            <person name="Go M."/>
            <person name="Henderson B.A."/>
            <person name="Jones I.B."/>
            <person name="McGettigan J.A."/>
            <person name="Micheletti S.J."/>
            <person name="Nasrallah M.E."/>
            <person name="Ortiz D."/>
            <person name="Piller C.R."/>
            <person name="Privatt S.R."/>
            <person name="Schneider S.L."/>
            <person name="Sharp S."/>
            <person name="Smith T.C."/>
            <person name="Stanton J.D."/>
            <person name="Ullery H.E."/>
            <person name="Wilson R.J."/>
            <person name="Serrano M.G."/>
            <person name="Buck G."/>
            <person name="Lee V."/>
            <person name="Wang Y."/>
            <person name="Carvalho R."/>
            <person name="Voegtly L."/>
            <person name="Shi R."/>
            <person name="Duckworth R."/>
            <person name="Johnson A."/>
            <person name="Loviza R."/>
            <person name="Walstead R."/>
            <person name="Shah Z."/>
            <person name="Kiflezghi M."/>
            <person name="Wade K."/>
            <person name="Ball S.L."/>
            <person name="Bradley K.W."/>
            <person name="Asai D.J."/>
            <person name="Bowman C.A."/>
            <person name="Russell D.A."/>
            <person name="Pope W.H."/>
            <person name="Jacobs-Sera D."/>
            <person name="Hendrix R.W."/>
            <person name="Hatfull G.F."/>
        </authorList>
    </citation>
    <scope>NUCLEOTIDE SEQUENCE</scope>
</reference>
<dbReference type="InterPro" id="IPR029063">
    <property type="entry name" value="SAM-dependent_MTases_sf"/>
</dbReference>
<evidence type="ECO:0000256" key="4">
    <source>
        <dbReference type="HAMAP-Rule" id="MF_03192"/>
    </source>
</evidence>
<dbReference type="InterPro" id="IPR032904">
    <property type="entry name" value="MenG"/>
</dbReference>
<dbReference type="GO" id="GO:0009507">
    <property type="term" value="C:chloroplast"/>
    <property type="evidence" value="ECO:0007669"/>
    <property type="project" value="UniProtKB-SubCell"/>
</dbReference>
<evidence type="ECO:0000256" key="1">
    <source>
        <dbReference type="ARBA" id="ARBA00022603"/>
    </source>
</evidence>
<keyword evidence="2 4" id="KW-0808">Transferase</keyword>